<keyword evidence="9" id="KW-1185">Reference proteome</keyword>
<dbReference type="Gene3D" id="4.10.240.10">
    <property type="entry name" value="Zn(2)-C6 fungal-type DNA-binding domain"/>
    <property type="match status" value="1"/>
</dbReference>
<sequence length="435" mass="48207">MSQQQQQVKRTPLPRRKACQACSQAKVRCDHKAEGCSRCEVRGVRCVYPGGRTSRAREDTSSAGPGEGAARPPAVDDSRPSEFDRQPEPSGFGENAGGWPTPETRSLSGLNAASQHWLDGPTITADGSHGTTTSQQTSPELLCTIEPGAIQNRWLKAFIPDVDQRPKVSPPATHEYVDRMLKAHTSGLIRHGTLPPFAHKQQLEARSEASPLHNCINLAKLCAKGPACSEALAIQLFEQEMAKIDGLKSTYHHADLLAAFQAYLIYVMTLYFHLGQKDSPALRQYMMNLQQLACDTCSRGVACSSELDHTRPRWSSWIIAESIRRTLYTMYLFDNLLCVNDDLPVFVGTELAGLPAPAGKHLWRAPSEEEWKAAYNMHLADWNNGGLRLDELWRVPDGATPEAVALRRERIDQWLEDVDEYGVFLYAVTSCTHGA</sequence>
<keyword evidence="1" id="KW-0479">Metal-binding</keyword>
<dbReference type="Pfam" id="PF00172">
    <property type="entry name" value="Zn_clus"/>
    <property type="match status" value="1"/>
</dbReference>
<feature type="region of interest" description="Disordered" evidence="6">
    <location>
        <begin position="118"/>
        <end position="137"/>
    </location>
</feature>
<dbReference type="PROSITE" id="PS50048">
    <property type="entry name" value="ZN2_CY6_FUNGAL_2"/>
    <property type="match status" value="1"/>
</dbReference>
<keyword evidence="3" id="KW-0805">Transcription regulation</keyword>
<dbReference type="CDD" id="cd00067">
    <property type="entry name" value="GAL4"/>
    <property type="match status" value="1"/>
</dbReference>
<comment type="caution">
    <text evidence="8">The sequence shown here is derived from an EMBL/GenBank/DDBJ whole genome shotgun (WGS) entry which is preliminary data.</text>
</comment>
<feature type="region of interest" description="Disordered" evidence="6">
    <location>
        <begin position="50"/>
        <end position="110"/>
    </location>
</feature>
<dbReference type="Proteomes" id="UP001337655">
    <property type="component" value="Unassembled WGS sequence"/>
</dbReference>
<dbReference type="SUPFAM" id="SSF57701">
    <property type="entry name" value="Zn2/Cys6 DNA-binding domain"/>
    <property type="match status" value="1"/>
</dbReference>
<dbReference type="GO" id="GO:0008270">
    <property type="term" value="F:zinc ion binding"/>
    <property type="evidence" value="ECO:0007669"/>
    <property type="project" value="InterPro"/>
</dbReference>
<protein>
    <recommendedName>
        <fullName evidence="7">Zn(2)-C6 fungal-type domain-containing protein</fullName>
    </recommendedName>
</protein>
<proteinExistence type="predicted"/>
<evidence type="ECO:0000259" key="7">
    <source>
        <dbReference type="PROSITE" id="PS50048"/>
    </source>
</evidence>
<feature type="domain" description="Zn(2)-C6 fungal-type" evidence="7">
    <location>
        <begin position="18"/>
        <end position="48"/>
    </location>
</feature>
<evidence type="ECO:0000313" key="8">
    <source>
        <dbReference type="EMBL" id="KAK5168373.1"/>
    </source>
</evidence>
<dbReference type="AlphaFoldDB" id="A0AAV9P945"/>
<dbReference type="RefSeq" id="XP_064657983.1">
    <property type="nucleotide sequence ID" value="XM_064804182.1"/>
</dbReference>
<keyword evidence="5" id="KW-0539">Nucleus</keyword>
<evidence type="ECO:0000256" key="4">
    <source>
        <dbReference type="ARBA" id="ARBA00023163"/>
    </source>
</evidence>
<keyword evidence="2" id="KW-0862">Zinc</keyword>
<accession>A0AAV9P945</accession>
<dbReference type="PROSITE" id="PS00463">
    <property type="entry name" value="ZN2_CY6_FUNGAL_1"/>
    <property type="match status" value="1"/>
</dbReference>
<reference evidence="8 9" key="1">
    <citation type="submission" date="2023-08" db="EMBL/GenBank/DDBJ databases">
        <title>Black Yeasts Isolated from many extreme environments.</title>
        <authorList>
            <person name="Coleine C."/>
            <person name="Stajich J.E."/>
            <person name="Selbmann L."/>
        </authorList>
    </citation>
    <scope>NUCLEOTIDE SEQUENCE [LARGE SCALE GENOMIC DNA]</scope>
    <source>
        <strain evidence="8 9">CCFEE 5935</strain>
    </source>
</reference>
<dbReference type="InterPro" id="IPR036864">
    <property type="entry name" value="Zn2-C6_fun-type_DNA-bd_sf"/>
</dbReference>
<evidence type="ECO:0000256" key="3">
    <source>
        <dbReference type="ARBA" id="ARBA00023015"/>
    </source>
</evidence>
<evidence type="ECO:0000256" key="5">
    <source>
        <dbReference type="ARBA" id="ARBA00023242"/>
    </source>
</evidence>
<dbReference type="GO" id="GO:0000981">
    <property type="term" value="F:DNA-binding transcription factor activity, RNA polymerase II-specific"/>
    <property type="evidence" value="ECO:0007669"/>
    <property type="project" value="InterPro"/>
</dbReference>
<dbReference type="InterPro" id="IPR001138">
    <property type="entry name" value="Zn2Cys6_DnaBD"/>
</dbReference>
<evidence type="ECO:0000256" key="2">
    <source>
        <dbReference type="ARBA" id="ARBA00022833"/>
    </source>
</evidence>
<organism evidence="8 9">
    <name type="scientific">Saxophila tyrrhenica</name>
    <dbReference type="NCBI Taxonomy" id="1690608"/>
    <lineage>
        <taxon>Eukaryota</taxon>
        <taxon>Fungi</taxon>
        <taxon>Dikarya</taxon>
        <taxon>Ascomycota</taxon>
        <taxon>Pezizomycotina</taxon>
        <taxon>Dothideomycetes</taxon>
        <taxon>Dothideomycetidae</taxon>
        <taxon>Mycosphaerellales</taxon>
        <taxon>Extremaceae</taxon>
        <taxon>Saxophila</taxon>
    </lineage>
</organism>
<evidence type="ECO:0000313" key="9">
    <source>
        <dbReference type="Proteomes" id="UP001337655"/>
    </source>
</evidence>
<dbReference type="PANTHER" id="PTHR47660:SF3">
    <property type="entry name" value="FINGER DOMAIN PROTEIN, PUTATIVE (AFU_ORTHOLOGUE AFUA_4G03310)-RELATED"/>
    <property type="match status" value="1"/>
</dbReference>
<dbReference type="EMBL" id="JAVRRT010000010">
    <property type="protein sequence ID" value="KAK5168373.1"/>
    <property type="molecule type" value="Genomic_DNA"/>
</dbReference>
<dbReference type="PANTHER" id="PTHR47660">
    <property type="entry name" value="TRANSCRIPTION FACTOR WITH C2H2 AND ZN(2)-CYS(6) DNA BINDING DOMAIN (EUROFUNG)-RELATED-RELATED"/>
    <property type="match status" value="1"/>
</dbReference>
<dbReference type="SMART" id="SM00066">
    <property type="entry name" value="GAL4"/>
    <property type="match status" value="1"/>
</dbReference>
<evidence type="ECO:0000256" key="6">
    <source>
        <dbReference type="SAM" id="MobiDB-lite"/>
    </source>
</evidence>
<evidence type="ECO:0000256" key="1">
    <source>
        <dbReference type="ARBA" id="ARBA00022723"/>
    </source>
</evidence>
<dbReference type="GeneID" id="89928281"/>
<feature type="compositionally biased region" description="Basic and acidic residues" evidence="6">
    <location>
        <begin position="74"/>
        <end position="87"/>
    </location>
</feature>
<keyword evidence="4" id="KW-0804">Transcription</keyword>
<gene>
    <name evidence="8" type="ORF">LTR77_006943</name>
</gene>
<name>A0AAV9P945_9PEZI</name>